<sequence length="59" mass="6033">MPRSLVGLLVGLLLTLAITTEGFLGLLLAIVLGGGGLVVGRYLEGDVDLDALRGGGRRD</sequence>
<evidence type="ECO:0000313" key="1">
    <source>
        <dbReference type="EMBL" id="MBF4161659.1"/>
    </source>
</evidence>
<proteinExistence type="predicted"/>
<gene>
    <name evidence="1" type="ORF">ISG29_08150</name>
</gene>
<name>A0A930V1U5_9ACTN</name>
<dbReference type="EMBL" id="JADIVZ010000003">
    <property type="protein sequence ID" value="MBF4161659.1"/>
    <property type="molecule type" value="Genomic_DNA"/>
</dbReference>
<dbReference type="AlphaFoldDB" id="A0A930V1U5"/>
<accession>A0A930V1U5</accession>
<protein>
    <recommendedName>
        <fullName evidence="3">DUF2273 domain-containing protein</fullName>
    </recommendedName>
</protein>
<organism evidence="1 2">
    <name type="scientific">Nocardioides acrostichi</name>
    <dbReference type="NCBI Taxonomy" id="2784339"/>
    <lineage>
        <taxon>Bacteria</taxon>
        <taxon>Bacillati</taxon>
        <taxon>Actinomycetota</taxon>
        <taxon>Actinomycetes</taxon>
        <taxon>Propionibacteriales</taxon>
        <taxon>Nocardioidaceae</taxon>
        <taxon>Nocardioides</taxon>
    </lineage>
</organism>
<comment type="caution">
    <text evidence="1">The sequence shown here is derived from an EMBL/GenBank/DDBJ whole genome shotgun (WGS) entry which is preliminary data.</text>
</comment>
<reference evidence="1" key="1">
    <citation type="submission" date="2020-11" db="EMBL/GenBank/DDBJ databases">
        <title>Nocardioides sp. CBS4Y-1, whole genome shotgun sequence.</title>
        <authorList>
            <person name="Tuo L."/>
        </authorList>
    </citation>
    <scope>NUCLEOTIDE SEQUENCE</scope>
    <source>
        <strain evidence="1">CBS4Y-1</strain>
    </source>
</reference>
<dbReference type="Proteomes" id="UP000656804">
    <property type="component" value="Unassembled WGS sequence"/>
</dbReference>
<dbReference type="RefSeq" id="WP_194502929.1">
    <property type="nucleotide sequence ID" value="NZ_JADIVZ010000003.1"/>
</dbReference>
<evidence type="ECO:0000313" key="2">
    <source>
        <dbReference type="Proteomes" id="UP000656804"/>
    </source>
</evidence>
<evidence type="ECO:0008006" key="3">
    <source>
        <dbReference type="Google" id="ProtNLM"/>
    </source>
</evidence>
<keyword evidence="2" id="KW-1185">Reference proteome</keyword>